<dbReference type="InterPro" id="IPR011604">
    <property type="entry name" value="PDDEXK-like_dom_sf"/>
</dbReference>
<proteinExistence type="predicted"/>
<sequence length="276" mass="31657">MNAERFEATNDEYHASPGVSHSMLEKFIEDPQWYEGLFISKTIPGLKTNSLSFGSLMEAYLLEPDNVVEIPEEVLSVSGSKAGKAWKEFAAENVGKQLVKQDQMSILRRIHLNVIEHRIARKALLEGDREIQQSIRWTDEKTGLLLRCRLDVSKPKVTVDLKTAASHKPLDFVRASLRFGYHRQAQMYREGRAALTGEVLPFVFVVVKNSAPWSVRTFDFHTEEEVWLHTAKLENDYYLGLLAKCYETGMWCGPNHGELNSLWYPPWAKNNDQWSV</sequence>
<organism evidence="2">
    <name type="scientific">marine sediment metagenome</name>
    <dbReference type="NCBI Taxonomy" id="412755"/>
    <lineage>
        <taxon>unclassified sequences</taxon>
        <taxon>metagenomes</taxon>
        <taxon>ecological metagenomes</taxon>
    </lineage>
</organism>
<name>A0A0F9KSW2_9ZZZZ</name>
<gene>
    <name evidence="2" type="ORF">LCGC14_1289810</name>
</gene>
<evidence type="ECO:0000259" key="1">
    <source>
        <dbReference type="Pfam" id="PF12684"/>
    </source>
</evidence>
<reference evidence="2" key="1">
    <citation type="journal article" date="2015" name="Nature">
        <title>Complex archaea that bridge the gap between prokaryotes and eukaryotes.</title>
        <authorList>
            <person name="Spang A."/>
            <person name="Saw J.H."/>
            <person name="Jorgensen S.L."/>
            <person name="Zaremba-Niedzwiedzka K."/>
            <person name="Martijn J."/>
            <person name="Lind A.E."/>
            <person name="van Eijk R."/>
            <person name="Schleper C."/>
            <person name="Guy L."/>
            <person name="Ettema T.J."/>
        </authorList>
    </citation>
    <scope>NUCLEOTIDE SEQUENCE</scope>
</reference>
<evidence type="ECO:0000313" key="2">
    <source>
        <dbReference type="EMBL" id="KKM85369.1"/>
    </source>
</evidence>
<accession>A0A0F9KSW2</accession>
<feature type="domain" description="Putative exodeoxyribonuclease 8 PDDEXK-like" evidence="1">
    <location>
        <begin position="47"/>
        <end position="224"/>
    </location>
</feature>
<dbReference type="InterPro" id="IPR024432">
    <property type="entry name" value="Put_RecE_PDDEXK-like_dom"/>
</dbReference>
<dbReference type="Pfam" id="PF12684">
    <property type="entry name" value="DUF3799"/>
    <property type="match status" value="1"/>
</dbReference>
<comment type="caution">
    <text evidence="2">The sequence shown here is derived from an EMBL/GenBank/DDBJ whole genome shotgun (WGS) entry which is preliminary data.</text>
</comment>
<dbReference type="Gene3D" id="3.90.320.10">
    <property type="match status" value="1"/>
</dbReference>
<dbReference type="AlphaFoldDB" id="A0A0F9KSW2"/>
<protein>
    <recommendedName>
        <fullName evidence="1">Putative exodeoxyribonuclease 8 PDDEXK-like domain-containing protein</fullName>
    </recommendedName>
</protein>
<dbReference type="EMBL" id="LAZR01007424">
    <property type="protein sequence ID" value="KKM85369.1"/>
    <property type="molecule type" value="Genomic_DNA"/>
</dbReference>